<dbReference type="EMBL" id="ADMH02001287">
    <property type="protein sequence ID" value="ETN63161.1"/>
    <property type="molecule type" value="Genomic_DNA"/>
</dbReference>
<feature type="transmembrane region" description="Helical" evidence="2">
    <location>
        <begin position="12"/>
        <end position="29"/>
    </location>
</feature>
<dbReference type="InterPro" id="IPR019169">
    <property type="entry name" value="Transmembrane_26"/>
</dbReference>
<keyword evidence="2" id="KW-1133">Transmembrane helix</keyword>
<accession>W5JGE6</accession>
<dbReference type="eggNOG" id="KOG4610">
    <property type="taxonomic scope" value="Eukaryota"/>
</dbReference>
<feature type="compositionally biased region" description="Low complexity" evidence="1">
    <location>
        <begin position="570"/>
        <end position="594"/>
    </location>
</feature>
<protein>
    <submittedName>
        <fullName evidence="3">Transmembrane protein 26</fullName>
    </submittedName>
</protein>
<dbReference type="HOGENOM" id="CLU_032511_2_0_1"/>
<feature type="transmembrane region" description="Helical" evidence="2">
    <location>
        <begin position="35"/>
        <end position="57"/>
    </location>
</feature>
<feature type="compositionally biased region" description="Basic and acidic residues" evidence="1">
    <location>
        <begin position="541"/>
        <end position="556"/>
    </location>
</feature>
<feature type="compositionally biased region" description="Basic and acidic residues" evidence="1">
    <location>
        <begin position="483"/>
        <end position="503"/>
    </location>
</feature>
<dbReference type="STRING" id="43151.W5JGE6"/>
<name>W5JGE6_ANODA</name>
<feature type="compositionally biased region" description="Basic residues" evidence="1">
    <location>
        <begin position="401"/>
        <end position="412"/>
    </location>
</feature>
<evidence type="ECO:0000313" key="5">
    <source>
        <dbReference type="Proteomes" id="UP000000673"/>
    </source>
</evidence>
<evidence type="ECO:0000313" key="4">
    <source>
        <dbReference type="EnsemblMetazoa" id="ADAC005134-PA"/>
    </source>
</evidence>
<reference evidence="3" key="3">
    <citation type="journal article" date="2013" name="Nucleic Acids Res.">
        <title>The genome of Anopheles darlingi, the main neotropical malaria vector.</title>
        <authorList>
            <person name="Marinotti O."/>
            <person name="Cerqueira G.C."/>
            <person name="de Almeida L.G."/>
            <person name="Ferro M.I."/>
            <person name="Loreto E.L."/>
            <person name="Zaha A."/>
            <person name="Teixeira S.M."/>
            <person name="Wespiser A.R."/>
            <person name="Almeida E Silva A."/>
            <person name="Schlindwein A.D."/>
            <person name="Pacheco A.C."/>
            <person name="Silva A.L."/>
            <person name="Graveley B.R."/>
            <person name="Walenz B.P."/>
            <person name="Lima Bde A."/>
            <person name="Ribeiro C.A."/>
            <person name="Nunes-Silva C.G."/>
            <person name="de Carvalho C.R."/>
            <person name="Soares C.M."/>
            <person name="de Menezes C.B."/>
            <person name="Matiolli C."/>
            <person name="Caffrey D."/>
            <person name="Araujo D.A."/>
            <person name="de Oliveira D.M."/>
            <person name="Golenbock D."/>
            <person name="Grisard E.C."/>
            <person name="Fantinatti-Garboggini F."/>
            <person name="de Carvalho F.M."/>
            <person name="Barcellos F.G."/>
            <person name="Prosdocimi F."/>
            <person name="May G."/>
            <person name="Azevedo Junior G.M."/>
            <person name="Guimaraes G.M."/>
            <person name="Goldman G.H."/>
            <person name="Padilha I.Q."/>
            <person name="Batista Jda S."/>
            <person name="Ferro J.A."/>
            <person name="Ribeiro J.M."/>
            <person name="Fietto J.L."/>
            <person name="Dabbas K.M."/>
            <person name="Cerdeira L."/>
            <person name="Agnez-Lima L.F."/>
            <person name="Brocchi M."/>
            <person name="de Carvalho M.O."/>
            <person name="Teixeira Mde M."/>
            <person name="Diniz Maia Mde M."/>
            <person name="Goldman M.H."/>
            <person name="Cruz Schneider M.P."/>
            <person name="Felipe M.S."/>
            <person name="Hungria M."/>
            <person name="Nicolas M.F."/>
            <person name="Pereira M."/>
            <person name="Montes M.A."/>
            <person name="Cantao M.E."/>
            <person name="Vincentz M."/>
            <person name="Rafael M.S."/>
            <person name="Silverman N."/>
            <person name="Stoco P.H."/>
            <person name="Souza R.C."/>
            <person name="Vicentini R."/>
            <person name="Gazzinelli R.T."/>
            <person name="Neves Rde O."/>
            <person name="Silva R."/>
            <person name="Astolfi-Filho S."/>
            <person name="Maciel T.E."/>
            <person name="Urmenyi T.P."/>
            <person name="Tadei W.P."/>
            <person name="Camargo E.P."/>
            <person name="de Vasconcelos A.T."/>
        </authorList>
    </citation>
    <scope>NUCLEOTIDE SEQUENCE</scope>
</reference>
<dbReference type="VEuPathDB" id="VectorBase:ADAR2_000808"/>
<dbReference type="PANTHER" id="PTHR22168:SF8">
    <property type="entry name" value="TRANSMEMBRANE PROTEIN 26"/>
    <property type="match status" value="1"/>
</dbReference>
<dbReference type="Proteomes" id="UP000000673">
    <property type="component" value="Unassembled WGS sequence"/>
</dbReference>
<keyword evidence="2 3" id="KW-0812">Transmembrane</keyword>
<feature type="transmembrane region" description="Helical" evidence="2">
    <location>
        <begin position="78"/>
        <end position="96"/>
    </location>
</feature>
<reference evidence="3" key="2">
    <citation type="submission" date="2010-05" db="EMBL/GenBank/DDBJ databases">
        <authorList>
            <person name="Almeida L.G."/>
            <person name="Nicolas M.F."/>
            <person name="Souza R.C."/>
            <person name="Vasconcelos A.T.R."/>
        </authorList>
    </citation>
    <scope>NUCLEOTIDE SEQUENCE</scope>
</reference>
<feature type="region of interest" description="Disordered" evidence="1">
    <location>
        <begin position="354"/>
        <end position="594"/>
    </location>
</feature>
<proteinExistence type="predicted"/>
<evidence type="ECO:0000256" key="2">
    <source>
        <dbReference type="SAM" id="Phobius"/>
    </source>
</evidence>
<sequence length="594" mass="65812">MAKLLATFKAVLTRILFAAHGFIAIWQVTQNKTDPIYWSLCAPIGVLCIEGIFTLAIKKTKNGAGKMAPPPTERCKGFCPSVFLYLSSIVPAIWLLELDKLDKRTRYQDQVLNETINLVATVGKDLKDLNKMLGVKIQLPDIQLTAEMWVTLIEQFLMLVLIIGRWMLPKGDLTRDQLSQLLLVYIGTAADIIEFFDSFKDAKIANEPVLVLLTLSIWSWSLLQFTIVLSATRARKPRGGGSQTRGASDAEDTNCCNVACCNIDVWGIALNILLQDAPFLTFRLLIIVHYKIITYMNIFFTCEHCVAPRIKPEMVTPLLCFQMFFFSNRKNTLVILLQLYRLYVVHSENRKVAATKQRSKARARVEQTSAGSLARQQKQRKVSRRKVADIGDDEPMDDGKKGKRSNRKNRSSSRKDTGYSTASSQTTAEQRRARHRKPSKSRTGIPGDDGDDPMLPPPPSPVAGTDDSDGQRQSEVSAAADQPSRRSKDSKDRKSSRHGETTKGHRKKPPPVDNDAPGEGRSDDEVCDGPSTTKHSRKRRPADPSNERFEIIHEKPSATGGRKKKTKPPASSSSSTSSTTSSASSSSGSSSGTE</sequence>
<feature type="compositionally biased region" description="Polar residues" evidence="1">
    <location>
        <begin position="418"/>
        <end position="428"/>
    </location>
</feature>
<feature type="transmembrane region" description="Helical" evidence="2">
    <location>
        <begin position="180"/>
        <end position="196"/>
    </location>
</feature>
<dbReference type="Pfam" id="PF09772">
    <property type="entry name" value="Tmem26"/>
    <property type="match status" value="1"/>
</dbReference>
<dbReference type="AlphaFoldDB" id="W5JGE6"/>
<dbReference type="FunCoup" id="W5JGE6">
    <property type="interactions" value="1"/>
</dbReference>
<evidence type="ECO:0000313" key="3">
    <source>
        <dbReference type="EMBL" id="ETN63161.1"/>
    </source>
</evidence>
<evidence type="ECO:0000256" key="1">
    <source>
        <dbReference type="SAM" id="MobiDB-lite"/>
    </source>
</evidence>
<keyword evidence="5" id="KW-1185">Reference proteome</keyword>
<keyword evidence="2" id="KW-0472">Membrane</keyword>
<dbReference type="VEuPathDB" id="VectorBase:ADAC005134"/>
<dbReference type="PANTHER" id="PTHR22168">
    <property type="entry name" value="TMEM26 PROTEIN"/>
    <property type="match status" value="1"/>
</dbReference>
<feature type="transmembrane region" description="Helical" evidence="2">
    <location>
        <begin position="208"/>
        <end position="229"/>
    </location>
</feature>
<dbReference type="EnsemblMetazoa" id="ADAC005134-RA">
    <property type="protein sequence ID" value="ADAC005134-PA"/>
    <property type="gene ID" value="ADAC005134"/>
</dbReference>
<organism evidence="3">
    <name type="scientific">Anopheles darlingi</name>
    <name type="common">Mosquito</name>
    <dbReference type="NCBI Taxonomy" id="43151"/>
    <lineage>
        <taxon>Eukaryota</taxon>
        <taxon>Metazoa</taxon>
        <taxon>Ecdysozoa</taxon>
        <taxon>Arthropoda</taxon>
        <taxon>Hexapoda</taxon>
        <taxon>Insecta</taxon>
        <taxon>Pterygota</taxon>
        <taxon>Neoptera</taxon>
        <taxon>Endopterygota</taxon>
        <taxon>Diptera</taxon>
        <taxon>Nematocera</taxon>
        <taxon>Culicoidea</taxon>
        <taxon>Culicidae</taxon>
        <taxon>Anophelinae</taxon>
        <taxon>Anopheles</taxon>
    </lineage>
</organism>
<dbReference type="OMA" id="CCGIDVW"/>
<feature type="transmembrane region" description="Helical" evidence="2">
    <location>
        <begin position="148"/>
        <end position="168"/>
    </location>
</feature>
<reference evidence="4" key="4">
    <citation type="submission" date="2015-06" db="UniProtKB">
        <authorList>
            <consortium name="EnsemblMetazoa"/>
        </authorList>
    </citation>
    <scope>IDENTIFICATION</scope>
</reference>
<gene>
    <name evidence="3" type="ORF">AND_005134</name>
</gene>
<reference evidence="3 5" key="1">
    <citation type="journal article" date="2010" name="BMC Genomics">
        <title>Combination of measures distinguishes pre-miRNAs from other stem-loops in the genome of the newly sequenced Anopheles darlingi.</title>
        <authorList>
            <person name="Mendes N.D."/>
            <person name="Freitas A.T."/>
            <person name="Vasconcelos A.T."/>
            <person name="Sagot M.F."/>
        </authorList>
    </citation>
    <scope>NUCLEOTIDE SEQUENCE</scope>
</reference>